<proteinExistence type="predicted"/>
<sequence>MKATRFVRAIAATAVGALAIAGISAVAAPAGAATRSTVVIVESNALTSLNPSTPDTNLTINADVAYMTGAGFNYYNSSANLVKNTTFGSYKIIKNTPKDFRVEYTVNKGKLWSDGTAIDGVDLLLSHVLSSGAYSKKAGLGDPKDTEKTPAFNSLGYGGVYDSHVVGLPTLSADKMSVTVRYDSFQPDWEITGPGVSPVHALVQLANGKTKLGSAAENTAAKAAFLAAFKSYNNALLSKMAKVWSESYNIKAVSSSTNPLLLVGNGAYKITGAVADQSVTLGLNPKYNSGPKTNGIKTVILKMIADGTAASQALANKEIDIYQGQPTADAVAQLKAIPGVTVIGGTSSCFEHVDVRQGSINDTDYTGPFAASNNAAKNAKARDLRTAFLLAFPREEIVEKLVKPINAKAVVVNSSFTLPGQTGYNDIVKGSGVSKFTAGTQATRTAAALALVKKHYPTAAADSKSVAVKLLWGQPSNSRRAAEAALIKAELAKAGFDVENTGTAGWGGFLDDNKYDAAFFAWCPTSTSQTGSNANFQSDGGNNFIGYNNPLMDSTLKSLEQKLSPAQITAKYLAAEKLLISDAVTLPIFQHPAATAVNSALKNVKPAPLSPTLVWNFWEWKY</sequence>
<dbReference type="PANTHER" id="PTHR30290">
    <property type="entry name" value="PERIPLASMIC BINDING COMPONENT OF ABC TRANSPORTER"/>
    <property type="match status" value="1"/>
</dbReference>
<evidence type="ECO:0000259" key="1">
    <source>
        <dbReference type="Pfam" id="PF00496"/>
    </source>
</evidence>
<dbReference type="PANTHER" id="PTHR30290:SF65">
    <property type="entry name" value="MONOACYL PHOSPHATIDYLINOSITOL TETRAMANNOSIDE-BINDING PROTEIN LPQW-RELATED"/>
    <property type="match status" value="1"/>
</dbReference>
<dbReference type="GO" id="GO:1904680">
    <property type="term" value="F:peptide transmembrane transporter activity"/>
    <property type="evidence" value="ECO:0007669"/>
    <property type="project" value="TreeGrafter"/>
</dbReference>
<dbReference type="Gene3D" id="3.10.105.10">
    <property type="entry name" value="Dipeptide-binding Protein, Domain 3"/>
    <property type="match status" value="1"/>
</dbReference>
<dbReference type="InterPro" id="IPR000914">
    <property type="entry name" value="SBP_5_dom"/>
</dbReference>
<gene>
    <name evidence="2" type="ORF">UFOPK2001_00612</name>
</gene>
<dbReference type="GO" id="GO:0015833">
    <property type="term" value="P:peptide transport"/>
    <property type="evidence" value="ECO:0007669"/>
    <property type="project" value="TreeGrafter"/>
</dbReference>
<evidence type="ECO:0000313" key="2">
    <source>
        <dbReference type="EMBL" id="CAB4632331.1"/>
    </source>
</evidence>
<dbReference type="GO" id="GO:0042597">
    <property type="term" value="C:periplasmic space"/>
    <property type="evidence" value="ECO:0007669"/>
    <property type="project" value="UniProtKB-ARBA"/>
</dbReference>
<dbReference type="Pfam" id="PF00496">
    <property type="entry name" value="SBP_bac_5"/>
    <property type="match status" value="1"/>
</dbReference>
<dbReference type="AlphaFoldDB" id="A0A6J6J604"/>
<organism evidence="2">
    <name type="scientific">freshwater metagenome</name>
    <dbReference type="NCBI Taxonomy" id="449393"/>
    <lineage>
        <taxon>unclassified sequences</taxon>
        <taxon>metagenomes</taxon>
        <taxon>ecological metagenomes</taxon>
    </lineage>
</organism>
<feature type="domain" description="Solute-binding protein family 5" evidence="1">
    <location>
        <begin position="236"/>
        <end position="543"/>
    </location>
</feature>
<protein>
    <submittedName>
        <fullName evidence="2">Unannotated protein</fullName>
    </submittedName>
</protein>
<accession>A0A6J6J604</accession>
<reference evidence="2" key="1">
    <citation type="submission" date="2020-05" db="EMBL/GenBank/DDBJ databases">
        <authorList>
            <person name="Chiriac C."/>
            <person name="Salcher M."/>
            <person name="Ghai R."/>
            <person name="Kavagutti S V."/>
        </authorList>
    </citation>
    <scope>NUCLEOTIDE SEQUENCE</scope>
</reference>
<dbReference type="Gene3D" id="3.40.190.10">
    <property type="entry name" value="Periplasmic binding protein-like II"/>
    <property type="match status" value="1"/>
</dbReference>
<dbReference type="SUPFAM" id="SSF53850">
    <property type="entry name" value="Periplasmic binding protein-like II"/>
    <property type="match status" value="1"/>
</dbReference>
<dbReference type="GO" id="GO:0043190">
    <property type="term" value="C:ATP-binding cassette (ABC) transporter complex"/>
    <property type="evidence" value="ECO:0007669"/>
    <property type="project" value="InterPro"/>
</dbReference>
<name>A0A6J6J604_9ZZZZ</name>
<dbReference type="EMBL" id="CAEZVN010000046">
    <property type="protein sequence ID" value="CAB4632331.1"/>
    <property type="molecule type" value="Genomic_DNA"/>
</dbReference>
<dbReference type="InterPro" id="IPR039424">
    <property type="entry name" value="SBP_5"/>
</dbReference>